<dbReference type="PROSITE" id="PS51736">
    <property type="entry name" value="RECOMBINASES_3"/>
    <property type="match status" value="1"/>
</dbReference>
<dbReference type="AlphaFoldDB" id="A0A5M6I6X3"/>
<dbReference type="Pfam" id="PF13408">
    <property type="entry name" value="Zn_ribbon_recom"/>
    <property type="match status" value="1"/>
</dbReference>
<dbReference type="InterPro" id="IPR050639">
    <property type="entry name" value="SSR_resolvase"/>
</dbReference>
<evidence type="ECO:0000259" key="3">
    <source>
        <dbReference type="PROSITE" id="PS51736"/>
    </source>
</evidence>
<dbReference type="GO" id="GO:0000150">
    <property type="term" value="F:DNA strand exchange activity"/>
    <property type="evidence" value="ECO:0007669"/>
    <property type="project" value="InterPro"/>
</dbReference>
<dbReference type="CDD" id="cd00338">
    <property type="entry name" value="Ser_Recombinase"/>
    <property type="match status" value="1"/>
</dbReference>
<evidence type="ECO:0000313" key="5">
    <source>
        <dbReference type="EMBL" id="KAA5604011.1"/>
    </source>
</evidence>
<organism evidence="5 6">
    <name type="scientific">Roseospira marina</name>
    <dbReference type="NCBI Taxonomy" id="140057"/>
    <lineage>
        <taxon>Bacteria</taxon>
        <taxon>Pseudomonadati</taxon>
        <taxon>Pseudomonadota</taxon>
        <taxon>Alphaproteobacteria</taxon>
        <taxon>Rhodospirillales</taxon>
        <taxon>Rhodospirillaceae</taxon>
        <taxon>Roseospira</taxon>
    </lineage>
</organism>
<dbReference type="InterPro" id="IPR011109">
    <property type="entry name" value="DNA_bind_recombinase_dom"/>
</dbReference>
<dbReference type="Pfam" id="PF00239">
    <property type="entry name" value="Resolvase"/>
    <property type="match status" value="1"/>
</dbReference>
<dbReference type="SMART" id="SM00857">
    <property type="entry name" value="Resolvase"/>
    <property type="match status" value="1"/>
</dbReference>
<dbReference type="PROSITE" id="PS51737">
    <property type="entry name" value="RECOMBINASE_DNA_BIND"/>
    <property type="match status" value="1"/>
</dbReference>
<evidence type="ECO:0000256" key="2">
    <source>
        <dbReference type="SAM" id="MobiDB-lite"/>
    </source>
</evidence>
<feature type="domain" description="Resolvase/invertase-type recombinase catalytic" evidence="3">
    <location>
        <begin position="3"/>
        <end position="146"/>
    </location>
</feature>
<protein>
    <submittedName>
        <fullName evidence="5">Recombinase family protein</fullName>
    </submittedName>
</protein>
<evidence type="ECO:0000313" key="6">
    <source>
        <dbReference type="Proteomes" id="UP000324065"/>
    </source>
</evidence>
<keyword evidence="1" id="KW-0175">Coiled coil</keyword>
<feature type="coiled-coil region" evidence="1">
    <location>
        <begin position="399"/>
        <end position="426"/>
    </location>
</feature>
<gene>
    <name evidence="5" type="ORF">F1188_18095</name>
</gene>
<keyword evidence="6" id="KW-1185">Reference proteome</keyword>
<sequence length="566" mass="63126">MTTASIYARYSSDLQREASIDDQVRICRERLTREGWRLHQVYSDREISGSNLLRAGVQALMADAGRGHFNIVVAESLDRLSRDQEDIAALYKRLSFAGVKIVTLSEGEINELHIGLKGTMGALYLKDLADKTRRGLRGRVEAGKSGGGLTYGYDVVKALDANGEPIRGERTINEDQARIVRRIFEEYAIGRSSRTIAVDLNKDGVPGPSGREWGHSTINGNRERGTGILNNELYIGRLVWNRLRYVKDPMTGKRVSRLNPEEDWIIQDVPEMRIVDQDLWDRVKARQQKTGVDTRGKASRGDAPATAAPNDGFWNRRRPKTLFSGLLKCGVCGGGFVKISTEHFGCATARNKGTCANMRTIRRDRMEETILSGLRNHLIDPALYEVFAEEFTKHANRLRMEHNATLAGYKAELERIDRRIKKLIDAVADGMPGSVVKDEMIALADRKEDLKHRLATTDEAPTLLHPNMAKLYRERIAALAEALNQPDQQTEAADIIRTLVDRIDLRPDEGDPKGLVIDLHGALAGILSLCAESKKAPAVSSEGPRMLEQQIKVVAGRGFEPLTFRL</sequence>
<reference evidence="5 6" key="1">
    <citation type="submission" date="2019-09" db="EMBL/GenBank/DDBJ databases">
        <title>Genome sequence of Roseospira marina, one of the more divergent members of the non-sulfur purple photosynthetic bacterial family, the Rhodospirillaceae.</title>
        <authorList>
            <person name="Meyer T."/>
            <person name="Kyndt J."/>
        </authorList>
    </citation>
    <scope>NUCLEOTIDE SEQUENCE [LARGE SCALE GENOMIC DNA]</scope>
    <source>
        <strain evidence="5 6">DSM 15113</strain>
    </source>
</reference>
<dbReference type="InterPro" id="IPR038109">
    <property type="entry name" value="DNA_bind_recomb_sf"/>
</dbReference>
<dbReference type="PANTHER" id="PTHR30461">
    <property type="entry name" value="DNA-INVERTASE FROM LAMBDOID PROPHAGE"/>
    <property type="match status" value="1"/>
</dbReference>
<dbReference type="EMBL" id="VWPJ01000025">
    <property type="protein sequence ID" value="KAA5604011.1"/>
    <property type="molecule type" value="Genomic_DNA"/>
</dbReference>
<dbReference type="SUPFAM" id="SSF53041">
    <property type="entry name" value="Resolvase-like"/>
    <property type="match status" value="1"/>
</dbReference>
<proteinExistence type="predicted"/>
<dbReference type="Pfam" id="PF07508">
    <property type="entry name" value="Recombinase"/>
    <property type="match status" value="1"/>
</dbReference>
<accession>A0A5M6I6X3</accession>
<evidence type="ECO:0000259" key="4">
    <source>
        <dbReference type="PROSITE" id="PS51737"/>
    </source>
</evidence>
<name>A0A5M6I6X3_9PROT</name>
<dbReference type="InterPro" id="IPR025827">
    <property type="entry name" value="Zn_ribbon_recom_dom"/>
</dbReference>
<dbReference type="InterPro" id="IPR036162">
    <property type="entry name" value="Resolvase-like_N_sf"/>
</dbReference>
<feature type="region of interest" description="Disordered" evidence="2">
    <location>
        <begin position="287"/>
        <end position="313"/>
    </location>
</feature>
<comment type="caution">
    <text evidence="5">The sequence shown here is derived from an EMBL/GenBank/DDBJ whole genome shotgun (WGS) entry which is preliminary data.</text>
</comment>
<dbReference type="Gene3D" id="3.90.1750.20">
    <property type="entry name" value="Putative Large Serine Recombinase, Chain B, Domain 2"/>
    <property type="match status" value="1"/>
</dbReference>
<dbReference type="GO" id="GO:0003677">
    <property type="term" value="F:DNA binding"/>
    <property type="evidence" value="ECO:0007669"/>
    <property type="project" value="InterPro"/>
</dbReference>
<evidence type="ECO:0000256" key="1">
    <source>
        <dbReference type="SAM" id="Coils"/>
    </source>
</evidence>
<dbReference type="InterPro" id="IPR006119">
    <property type="entry name" value="Resolv_N"/>
</dbReference>
<dbReference type="OrthoDB" id="9791494at2"/>
<dbReference type="Gene3D" id="3.40.50.1390">
    <property type="entry name" value="Resolvase, N-terminal catalytic domain"/>
    <property type="match status" value="1"/>
</dbReference>
<feature type="domain" description="Recombinase" evidence="4">
    <location>
        <begin position="150"/>
        <end position="293"/>
    </location>
</feature>
<dbReference type="PANTHER" id="PTHR30461:SF23">
    <property type="entry name" value="DNA RECOMBINASE-RELATED"/>
    <property type="match status" value="1"/>
</dbReference>
<dbReference type="RefSeq" id="WP_150063858.1">
    <property type="nucleotide sequence ID" value="NZ_JACHII010000025.1"/>
</dbReference>
<dbReference type="Proteomes" id="UP000324065">
    <property type="component" value="Unassembled WGS sequence"/>
</dbReference>